<dbReference type="EC" id="2.7.13.3" evidence="2"/>
<gene>
    <name evidence="8" type="ORF">FDT80_06255</name>
</gene>
<dbReference type="Pfam" id="PF25487">
    <property type="entry name" value="ETR1_N"/>
    <property type="match status" value="1"/>
</dbReference>
<protein>
    <recommendedName>
        <fullName evidence="2">histidine kinase</fullName>
        <ecNumber evidence="2">2.7.13.3</ecNumber>
    </recommendedName>
</protein>
<dbReference type="PANTHER" id="PTHR42878">
    <property type="entry name" value="TWO-COMPONENT HISTIDINE KINASE"/>
    <property type="match status" value="1"/>
</dbReference>
<evidence type="ECO:0000313" key="8">
    <source>
        <dbReference type="EMBL" id="TMM55164.1"/>
    </source>
</evidence>
<feature type="transmembrane region" description="Helical" evidence="6">
    <location>
        <begin position="65"/>
        <end position="90"/>
    </location>
</feature>
<dbReference type="InterPro" id="IPR004358">
    <property type="entry name" value="Sig_transdc_His_kin-like_C"/>
</dbReference>
<dbReference type="EMBL" id="VANS01000001">
    <property type="protein sequence ID" value="TMM55164.1"/>
    <property type="molecule type" value="Genomic_DNA"/>
</dbReference>
<dbReference type="RefSeq" id="WP_138661334.1">
    <property type="nucleotide sequence ID" value="NZ_VANS01000001.1"/>
</dbReference>
<dbReference type="InterPro" id="IPR050351">
    <property type="entry name" value="BphY/WalK/GraS-like"/>
</dbReference>
<dbReference type="GO" id="GO:0000156">
    <property type="term" value="F:phosphorelay response regulator activity"/>
    <property type="evidence" value="ECO:0007669"/>
    <property type="project" value="TreeGrafter"/>
</dbReference>
<comment type="caution">
    <text evidence="8">The sequence shown here is derived from an EMBL/GenBank/DDBJ whole genome shotgun (WGS) entry which is preliminary data.</text>
</comment>
<keyword evidence="6" id="KW-1133">Transmembrane helix</keyword>
<dbReference type="PROSITE" id="PS50109">
    <property type="entry name" value="HIS_KIN"/>
    <property type="match status" value="1"/>
</dbReference>
<dbReference type="InterPro" id="IPR005467">
    <property type="entry name" value="His_kinase_dom"/>
</dbReference>
<dbReference type="GO" id="GO:0000155">
    <property type="term" value="F:phosphorelay sensor kinase activity"/>
    <property type="evidence" value="ECO:0007669"/>
    <property type="project" value="InterPro"/>
</dbReference>
<dbReference type="GO" id="GO:0030295">
    <property type="term" value="F:protein kinase activator activity"/>
    <property type="evidence" value="ECO:0007669"/>
    <property type="project" value="TreeGrafter"/>
</dbReference>
<dbReference type="InterPro" id="IPR003594">
    <property type="entry name" value="HATPase_dom"/>
</dbReference>
<sequence length="401" mass="43862">MDFIRTFIVFDGRSAPLADGIAPNLPVLYINVFADLLIAVSLFAVPAITLVFLRRRKIDALYTPLLLLVVFIFASGVIHLMSVAAVFLPIYGLQGVMKLITGVISFVTVIALWKMLPQALKIPSPASLLAALAEKEAEIADRKTAEATLRTRNMQLDGKIAEVVAANEELREFSYAASHDMKSPANTLCLWLEDFQTEYSDDLPPHAHESLRDAAEIIARMRTLVEDILSYSRVVNRQTDGPATVDCNAIVATTVHDLGPALAKAGTQLDVSRMPTFEGYPPLVSILIHNLLSNAIKFRAPDRPNRITISGETTSGDAPAFVLRVRDNGIGIDPAHGQRIFRLFRRLHNAETYDGTGLGLALCRRVAVIHGGTITVQSQENEGAEFIVTFPQETEHVTQAA</sequence>
<dbReference type="InterPro" id="IPR058544">
    <property type="entry name" value="ETR1_N"/>
</dbReference>
<proteinExistence type="predicted"/>
<reference evidence="8 9" key="1">
    <citation type="submission" date="2019-05" db="EMBL/GenBank/DDBJ databases">
        <title>Sulfitobacter sabulilitoris sp. nov., isolated from a marine sand.</title>
        <authorList>
            <person name="Yoon J.-H."/>
        </authorList>
    </citation>
    <scope>NUCLEOTIDE SEQUENCE [LARGE SCALE GENOMIC DNA]</scope>
    <source>
        <strain evidence="8 9">HSMS-29</strain>
    </source>
</reference>
<comment type="catalytic activity">
    <reaction evidence="1">
        <text>ATP + protein L-histidine = ADP + protein N-phospho-L-histidine.</text>
        <dbReference type="EC" id="2.7.13.3"/>
    </reaction>
</comment>
<evidence type="ECO:0000256" key="2">
    <source>
        <dbReference type="ARBA" id="ARBA00012438"/>
    </source>
</evidence>
<dbReference type="Proteomes" id="UP000309550">
    <property type="component" value="Unassembled WGS sequence"/>
</dbReference>
<feature type="transmembrane region" description="Helical" evidence="6">
    <location>
        <begin position="96"/>
        <end position="113"/>
    </location>
</feature>
<dbReference type="PRINTS" id="PR00344">
    <property type="entry name" value="BCTRLSENSOR"/>
</dbReference>
<dbReference type="SMART" id="SM00388">
    <property type="entry name" value="HisKA"/>
    <property type="match status" value="1"/>
</dbReference>
<keyword evidence="6" id="KW-0812">Transmembrane</keyword>
<keyword evidence="9" id="KW-1185">Reference proteome</keyword>
<dbReference type="Pfam" id="PF02518">
    <property type="entry name" value="HATPase_c"/>
    <property type="match status" value="1"/>
</dbReference>
<evidence type="ECO:0000256" key="3">
    <source>
        <dbReference type="ARBA" id="ARBA00022553"/>
    </source>
</evidence>
<dbReference type="InterPro" id="IPR003661">
    <property type="entry name" value="HisK_dim/P_dom"/>
</dbReference>
<keyword evidence="6" id="KW-0472">Membrane</keyword>
<dbReference type="SUPFAM" id="SSF47384">
    <property type="entry name" value="Homodimeric domain of signal transducing histidine kinase"/>
    <property type="match status" value="1"/>
</dbReference>
<dbReference type="AlphaFoldDB" id="A0A5S3PL56"/>
<evidence type="ECO:0000256" key="6">
    <source>
        <dbReference type="SAM" id="Phobius"/>
    </source>
</evidence>
<keyword evidence="5" id="KW-0418">Kinase</keyword>
<evidence type="ECO:0000256" key="5">
    <source>
        <dbReference type="ARBA" id="ARBA00022777"/>
    </source>
</evidence>
<dbReference type="InterPro" id="IPR036890">
    <property type="entry name" value="HATPase_C_sf"/>
</dbReference>
<feature type="domain" description="Histidine kinase" evidence="7">
    <location>
        <begin position="176"/>
        <end position="394"/>
    </location>
</feature>
<dbReference type="InterPro" id="IPR036097">
    <property type="entry name" value="HisK_dim/P_sf"/>
</dbReference>
<dbReference type="SUPFAM" id="SSF55874">
    <property type="entry name" value="ATPase domain of HSP90 chaperone/DNA topoisomerase II/histidine kinase"/>
    <property type="match status" value="1"/>
</dbReference>
<accession>A0A5S3PL56</accession>
<dbReference type="CDD" id="cd00082">
    <property type="entry name" value="HisKA"/>
    <property type="match status" value="1"/>
</dbReference>
<dbReference type="Gene3D" id="3.30.565.10">
    <property type="entry name" value="Histidine kinase-like ATPase, C-terminal domain"/>
    <property type="match status" value="1"/>
</dbReference>
<evidence type="ECO:0000313" key="9">
    <source>
        <dbReference type="Proteomes" id="UP000309550"/>
    </source>
</evidence>
<evidence type="ECO:0000256" key="1">
    <source>
        <dbReference type="ARBA" id="ARBA00000085"/>
    </source>
</evidence>
<dbReference type="GO" id="GO:0007234">
    <property type="term" value="P:osmosensory signaling via phosphorelay pathway"/>
    <property type="evidence" value="ECO:0007669"/>
    <property type="project" value="TreeGrafter"/>
</dbReference>
<evidence type="ECO:0000256" key="4">
    <source>
        <dbReference type="ARBA" id="ARBA00022679"/>
    </source>
</evidence>
<keyword evidence="4" id="KW-0808">Transferase</keyword>
<organism evidence="8 9">
    <name type="scientific">Sulfitobacter sabulilitoris</name>
    <dbReference type="NCBI Taxonomy" id="2562655"/>
    <lineage>
        <taxon>Bacteria</taxon>
        <taxon>Pseudomonadati</taxon>
        <taxon>Pseudomonadota</taxon>
        <taxon>Alphaproteobacteria</taxon>
        <taxon>Rhodobacterales</taxon>
        <taxon>Roseobacteraceae</taxon>
        <taxon>Sulfitobacter</taxon>
    </lineage>
</organism>
<dbReference type="Gene3D" id="1.10.287.130">
    <property type="match status" value="1"/>
</dbReference>
<feature type="transmembrane region" description="Helical" evidence="6">
    <location>
        <begin position="28"/>
        <end position="53"/>
    </location>
</feature>
<dbReference type="PANTHER" id="PTHR42878:SF15">
    <property type="entry name" value="BACTERIOPHYTOCHROME"/>
    <property type="match status" value="1"/>
</dbReference>
<dbReference type="SMART" id="SM00387">
    <property type="entry name" value="HATPase_c"/>
    <property type="match status" value="1"/>
</dbReference>
<name>A0A5S3PL56_9RHOB</name>
<dbReference type="OrthoDB" id="9795133at2"/>
<keyword evidence="3" id="KW-0597">Phosphoprotein</keyword>
<evidence type="ECO:0000259" key="7">
    <source>
        <dbReference type="PROSITE" id="PS50109"/>
    </source>
</evidence>